<dbReference type="AlphaFoldDB" id="A0AA38Q108"/>
<feature type="chain" id="PRO_5041217429" evidence="1">
    <location>
        <begin position="31"/>
        <end position="190"/>
    </location>
</feature>
<proteinExistence type="predicted"/>
<keyword evidence="1" id="KW-0732">Signal</keyword>
<accession>A0AA38Q108</accession>
<dbReference type="EMBL" id="MU801974">
    <property type="protein sequence ID" value="KAJ3984968.1"/>
    <property type="molecule type" value="Genomic_DNA"/>
</dbReference>
<evidence type="ECO:0000313" key="3">
    <source>
        <dbReference type="Proteomes" id="UP001163850"/>
    </source>
</evidence>
<name>A0AA38Q108_9AGAR</name>
<organism evidence="2 3">
    <name type="scientific">Lentinula detonsa</name>
    <dbReference type="NCBI Taxonomy" id="2804962"/>
    <lineage>
        <taxon>Eukaryota</taxon>
        <taxon>Fungi</taxon>
        <taxon>Dikarya</taxon>
        <taxon>Basidiomycota</taxon>
        <taxon>Agaricomycotina</taxon>
        <taxon>Agaricomycetes</taxon>
        <taxon>Agaricomycetidae</taxon>
        <taxon>Agaricales</taxon>
        <taxon>Marasmiineae</taxon>
        <taxon>Omphalotaceae</taxon>
        <taxon>Lentinula</taxon>
    </lineage>
</organism>
<evidence type="ECO:0000313" key="2">
    <source>
        <dbReference type="EMBL" id="KAJ3984968.1"/>
    </source>
</evidence>
<protein>
    <submittedName>
        <fullName evidence="2">Uncharacterized protein</fullName>
    </submittedName>
</protein>
<comment type="caution">
    <text evidence="2">The sequence shown here is derived from an EMBL/GenBank/DDBJ whole genome shotgun (WGS) entry which is preliminary data.</text>
</comment>
<gene>
    <name evidence="2" type="ORF">F5890DRAFT_1224699</name>
</gene>
<feature type="signal peptide" evidence="1">
    <location>
        <begin position="1"/>
        <end position="30"/>
    </location>
</feature>
<sequence length="190" mass="21510">MLYQVFPLGRSSSLSLILIIALFNIAAVVATPIAPYDHHWLQPRSLRTVTQMSVWLGLYNIKENKWDSRKGGQQPFGIQTLSICLSLDPCFAVKPSGTSNDAVTFLEVPNLTSKDQKSYLWNLEGKASFKSQAKYKDRPEKKSVYDVLKDVSKLQASLRELQFDITIIDDATYVTGVLESLSTLRRPRRR</sequence>
<evidence type="ECO:0000256" key="1">
    <source>
        <dbReference type="SAM" id="SignalP"/>
    </source>
</evidence>
<reference evidence="2" key="1">
    <citation type="submission" date="2022-08" db="EMBL/GenBank/DDBJ databases">
        <authorList>
            <consortium name="DOE Joint Genome Institute"/>
            <person name="Min B."/>
            <person name="Riley R."/>
            <person name="Sierra-Patev S."/>
            <person name="Naranjo-Ortiz M."/>
            <person name="Looney B."/>
            <person name="Konkel Z."/>
            <person name="Slot J.C."/>
            <person name="Sakamoto Y."/>
            <person name="Steenwyk J.L."/>
            <person name="Rokas A."/>
            <person name="Carro J."/>
            <person name="Camarero S."/>
            <person name="Ferreira P."/>
            <person name="Molpeceres G."/>
            <person name="Ruiz-Duenas F.J."/>
            <person name="Serrano A."/>
            <person name="Henrissat B."/>
            <person name="Drula E."/>
            <person name="Hughes K.W."/>
            <person name="Mata J.L."/>
            <person name="Ishikawa N.K."/>
            <person name="Vargas-Isla R."/>
            <person name="Ushijima S."/>
            <person name="Smith C.A."/>
            <person name="Ahrendt S."/>
            <person name="Andreopoulos W."/>
            <person name="He G."/>
            <person name="Labutti K."/>
            <person name="Lipzen A."/>
            <person name="Ng V."/>
            <person name="Sandor L."/>
            <person name="Barry K."/>
            <person name="Martinez A.T."/>
            <person name="Xiao Y."/>
            <person name="Gibbons J.G."/>
            <person name="Terashima K."/>
            <person name="Hibbett D.S."/>
            <person name="Grigoriev I.V."/>
        </authorList>
    </citation>
    <scope>NUCLEOTIDE SEQUENCE</scope>
    <source>
        <strain evidence="2">TFB7829</strain>
    </source>
</reference>
<dbReference type="Proteomes" id="UP001163850">
    <property type="component" value="Unassembled WGS sequence"/>
</dbReference>